<dbReference type="InterPro" id="IPR014013">
    <property type="entry name" value="Helic_SF1/SF2_ATP-bd_DinG/Rad3"/>
</dbReference>
<dbReference type="PANTHER" id="PTHR11472:SF34">
    <property type="entry name" value="REGULATOR OF TELOMERE ELONGATION HELICASE 1"/>
    <property type="match status" value="1"/>
</dbReference>
<dbReference type="GO" id="GO:0003678">
    <property type="term" value="F:DNA helicase activity"/>
    <property type="evidence" value="ECO:0007669"/>
    <property type="project" value="TreeGrafter"/>
</dbReference>
<evidence type="ECO:0000313" key="6">
    <source>
        <dbReference type="EMBL" id="QJC21594.1"/>
    </source>
</evidence>
<feature type="domain" description="Helicase ATP-binding" evidence="5">
    <location>
        <begin position="9"/>
        <end position="285"/>
    </location>
</feature>
<dbReference type="Proteomes" id="UP000502298">
    <property type="component" value="Chromosome"/>
</dbReference>
<sequence length="645" mass="69574">MSELDSVLNSVVNAVGGSTREGQVSMVHRVGQALADDEHLLIQAGTGTGKSFGYLVPAMAWAAQTGKRAIISTATLALQRQIMLYDAPRVKEAIQEQLGAHVDVALLKGWHNYVCLRKATGGYPEEGTLLSRAEGEVGATATGEEVMRARQWAMSTESGDRDDLVPGVSDRVWSQVSVPKRECIGEKCPVRQNCFPFLARESAEDTHVVVTNHAMLGIAATGTPVLPEGNAFIIDEAHELVDRVTSQLTRSLSKYDIAGIARMLRRSGLSDADLDESADELGTLLADVPEGRISRWEEDLFDAIARLAGRSQEAGENVAGLSGKDEEQAITKQILRTRLVEVVELCQDLLSEALTNETLVVWKADFSDGTGVIYAAPLDVASSIADELFDGRATILTSATLKVNGSFDVMASRTGLNFPSQGPWEGLDVGTPFSPETQGVLYVAQHLPVPRKEGYGDEQLAEMVELIQASQGGALALFTSKVAAERAARFVRERVDVPIFLQGEDQISTLVAQFAEDDAACLFGTISLWQGVDVPGRTCRLVIIDRIPFPRPNDPLMQARSHVVSKNGGNGFMSVAATQAALMLAQGAGRLLRRVTDRGVVAVLDPRLRTARYASFLLASMPPMWPTTDPATVRGVLQRLAQDNN</sequence>
<keyword evidence="3" id="KW-0067">ATP-binding</keyword>
<accession>A0A6H2EKA1</accession>
<keyword evidence="6" id="KW-0347">Helicase</keyword>
<dbReference type="AlphaFoldDB" id="A0A6H2EKA1"/>
<dbReference type="GO" id="GO:0003676">
    <property type="term" value="F:nucleic acid binding"/>
    <property type="evidence" value="ECO:0007669"/>
    <property type="project" value="InterPro"/>
</dbReference>
<proteinExistence type="inferred from homology"/>
<evidence type="ECO:0000259" key="5">
    <source>
        <dbReference type="PROSITE" id="PS51193"/>
    </source>
</evidence>
<dbReference type="GO" id="GO:0006139">
    <property type="term" value="P:nucleobase-containing compound metabolic process"/>
    <property type="evidence" value="ECO:0007669"/>
    <property type="project" value="InterPro"/>
</dbReference>
<dbReference type="EMBL" id="CP050804">
    <property type="protein sequence ID" value="QJC21594.1"/>
    <property type="molecule type" value="Genomic_DNA"/>
</dbReference>
<keyword evidence="7" id="KW-1185">Reference proteome</keyword>
<dbReference type="Gene3D" id="3.40.50.300">
    <property type="entry name" value="P-loop containing nucleotide triphosphate hydrolases"/>
    <property type="match status" value="2"/>
</dbReference>
<reference evidence="6 7" key="1">
    <citation type="submission" date="2020-03" db="EMBL/GenBank/DDBJ databases">
        <title>Complete genome of Arcanobacterium buesumensis sp. nov. strain 2701.</title>
        <authorList>
            <person name="Borowiak M."/>
            <person name="Alssahen M."/>
            <person name="Laemmler C."/>
            <person name="Malorny B."/>
            <person name="Hassan A."/>
            <person name="Prenger-Berninghoff E."/>
            <person name="Ploetz M."/>
            <person name="Abdulmawjood A."/>
        </authorList>
    </citation>
    <scope>NUCLEOTIDE SEQUENCE [LARGE SCALE GENOMIC DNA]</scope>
    <source>
        <strain evidence="6 7">2701</strain>
    </source>
</reference>
<dbReference type="InterPro" id="IPR027417">
    <property type="entry name" value="P-loop_NTPase"/>
</dbReference>
<name>A0A6H2EKA1_9ACTO</name>
<dbReference type="KEGG" id="arca:HC352_03120"/>
<dbReference type="InterPro" id="IPR011545">
    <property type="entry name" value="DEAD/DEAH_box_helicase_dom"/>
</dbReference>
<dbReference type="RefSeq" id="WP_168917534.1">
    <property type="nucleotide sequence ID" value="NZ_CP050804.1"/>
</dbReference>
<dbReference type="SMART" id="SM00491">
    <property type="entry name" value="HELICc2"/>
    <property type="match status" value="1"/>
</dbReference>
<keyword evidence="2" id="KW-0378">Hydrolase</keyword>
<keyword evidence="1" id="KW-0547">Nucleotide-binding</keyword>
<evidence type="ECO:0000256" key="1">
    <source>
        <dbReference type="ARBA" id="ARBA00022741"/>
    </source>
</evidence>
<evidence type="ECO:0000256" key="3">
    <source>
        <dbReference type="ARBA" id="ARBA00022840"/>
    </source>
</evidence>
<dbReference type="InterPro" id="IPR006555">
    <property type="entry name" value="ATP-dep_Helicase_C"/>
</dbReference>
<evidence type="ECO:0000256" key="2">
    <source>
        <dbReference type="ARBA" id="ARBA00022801"/>
    </source>
</evidence>
<dbReference type="SUPFAM" id="SSF52540">
    <property type="entry name" value="P-loop containing nucleoside triphosphate hydrolases"/>
    <property type="match status" value="1"/>
</dbReference>
<evidence type="ECO:0000313" key="7">
    <source>
        <dbReference type="Proteomes" id="UP000502298"/>
    </source>
</evidence>
<dbReference type="InterPro" id="IPR045028">
    <property type="entry name" value="DinG/Rad3-like"/>
</dbReference>
<dbReference type="Pfam" id="PF00270">
    <property type="entry name" value="DEAD"/>
    <property type="match status" value="1"/>
</dbReference>
<dbReference type="Pfam" id="PF13307">
    <property type="entry name" value="Helicase_C_2"/>
    <property type="match status" value="1"/>
</dbReference>
<dbReference type="GO" id="GO:0016818">
    <property type="term" value="F:hydrolase activity, acting on acid anhydrides, in phosphorus-containing anhydrides"/>
    <property type="evidence" value="ECO:0007669"/>
    <property type="project" value="InterPro"/>
</dbReference>
<organism evidence="6 7">
    <name type="scientific">Arcanobacterium buesumense</name>
    <dbReference type="NCBI Taxonomy" id="2722751"/>
    <lineage>
        <taxon>Bacteria</taxon>
        <taxon>Bacillati</taxon>
        <taxon>Actinomycetota</taxon>
        <taxon>Actinomycetes</taxon>
        <taxon>Actinomycetales</taxon>
        <taxon>Actinomycetaceae</taxon>
        <taxon>Arcanobacterium</taxon>
    </lineage>
</organism>
<dbReference type="PROSITE" id="PS51193">
    <property type="entry name" value="HELICASE_ATP_BIND_2"/>
    <property type="match status" value="1"/>
</dbReference>
<protein>
    <submittedName>
        <fullName evidence="6">ATP-dependent DNA helicase</fullName>
    </submittedName>
</protein>
<dbReference type="GO" id="GO:0005524">
    <property type="term" value="F:ATP binding"/>
    <property type="evidence" value="ECO:0007669"/>
    <property type="project" value="UniProtKB-KW"/>
</dbReference>
<evidence type="ECO:0000256" key="4">
    <source>
        <dbReference type="ARBA" id="ARBA00038058"/>
    </source>
</evidence>
<comment type="similarity">
    <text evidence="4">Belongs to the helicase family. DinG subfamily.</text>
</comment>
<dbReference type="PANTHER" id="PTHR11472">
    <property type="entry name" value="DNA REPAIR DEAD HELICASE RAD3/XP-D SUBFAMILY MEMBER"/>
    <property type="match status" value="1"/>
</dbReference>
<gene>
    <name evidence="6" type="ORF">HC352_03120</name>
</gene>